<dbReference type="InterPro" id="IPR030659">
    <property type="entry name" value="SecY_CS"/>
</dbReference>
<feature type="transmembrane region" description="Helical" evidence="10">
    <location>
        <begin position="20"/>
        <end position="40"/>
    </location>
</feature>
<dbReference type="GeneID" id="38947258"/>
<feature type="transmembrane region" description="Helical" evidence="10">
    <location>
        <begin position="223"/>
        <end position="246"/>
    </location>
</feature>
<evidence type="ECO:0000256" key="2">
    <source>
        <dbReference type="ARBA" id="ARBA00005751"/>
    </source>
</evidence>
<dbReference type="GO" id="GO:0016020">
    <property type="term" value="C:membrane"/>
    <property type="evidence" value="ECO:0007669"/>
    <property type="project" value="UniProtKB-SubCell"/>
</dbReference>
<feature type="transmembrane region" description="Helical" evidence="10">
    <location>
        <begin position="121"/>
        <end position="142"/>
    </location>
</feature>
<geneLocation type="plastid" evidence="11"/>
<feature type="transmembrane region" description="Helical" evidence="10">
    <location>
        <begin position="92"/>
        <end position="109"/>
    </location>
</feature>
<evidence type="ECO:0000256" key="4">
    <source>
        <dbReference type="ARBA" id="ARBA00022692"/>
    </source>
</evidence>
<dbReference type="AlphaFoldDB" id="A0A451FLK2"/>
<dbReference type="Pfam" id="PF00344">
    <property type="entry name" value="SecY"/>
    <property type="match status" value="1"/>
</dbReference>
<feature type="transmembrane region" description="Helical" evidence="10">
    <location>
        <begin position="183"/>
        <end position="203"/>
    </location>
</feature>
<keyword evidence="4 10" id="KW-0812">Transmembrane</keyword>
<dbReference type="InterPro" id="IPR002208">
    <property type="entry name" value="SecY/SEC61-alpha"/>
</dbReference>
<comment type="similarity">
    <text evidence="2 9">Belongs to the SecY/SEC61-alpha family.</text>
</comment>
<dbReference type="PROSITE" id="PS00755">
    <property type="entry name" value="SECY_1"/>
    <property type="match status" value="1"/>
</dbReference>
<organism evidence="11">
    <name type="scientific">Characiopsis acuta</name>
    <dbReference type="NCBI Taxonomy" id="2040456"/>
    <lineage>
        <taxon>Eukaryota</taxon>
        <taxon>Sar</taxon>
        <taxon>Stramenopiles</taxon>
        <taxon>Ochrophyta</taxon>
        <taxon>Eustigmatophyceae</taxon>
        <taxon>Eustigmatales</taxon>
        <taxon>Chlorobotryaceae</taxon>
        <taxon>Characiopsis</taxon>
    </lineage>
</organism>
<evidence type="ECO:0000256" key="6">
    <source>
        <dbReference type="ARBA" id="ARBA00022989"/>
    </source>
</evidence>
<sequence>MITNIVSSEKLKFSSQKRVFFLFVVGACLRFLSKVPLPCIDYSLLPLANRPSLLALGVLPLVQASLLVQVFNSVKPKTDDDDFDKYQKIQKQIKIGSIIIAILVSLTQVKSLTPVMFSYSLLSKIILATSLISGGLILIWISEWLSETFSLSGSVVVLTFTSVIDDVIRLVSEASNLDLIPKLCFGLYVLAVAGFTTFISKSTVEFPILSSKQSYSEQSKPSLLPFAINPGAVMALISAESLLRLLQVGINQLTFLAINPYFSSIFVGLLRFILIITFSYYCSKLQVDSDKVAKELLTMNMTIVNKSPGQETQNYLEDQLKRTYLSAGFMLALLVLLSEILDVYYPTIGLKANLSSLLLLFGTMIDLENRLFDLGLKK</sequence>
<accession>A0A451FLK2</accession>
<evidence type="ECO:0000256" key="7">
    <source>
        <dbReference type="ARBA" id="ARBA00023010"/>
    </source>
</evidence>
<proteinExistence type="inferred from homology"/>
<evidence type="ECO:0000256" key="8">
    <source>
        <dbReference type="ARBA" id="ARBA00023136"/>
    </source>
</evidence>
<feature type="transmembrane region" description="Helical" evidence="10">
    <location>
        <begin position="324"/>
        <end position="345"/>
    </location>
</feature>
<keyword evidence="5" id="KW-0653">Protein transport</keyword>
<feature type="transmembrane region" description="Helical" evidence="10">
    <location>
        <begin position="148"/>
        <end position="171"/>
    </location>
</feature>
<keyword evidence="6 10" id="KW-1133">Transmembrane helix</keyword>
<evidence type="ECO:0000256" key="1">
    <source>
        <dbReference type="ARBA" id="ARBA00004141"/>
    </source>
</evidence>
<evidence type="ECO:0000313" key="11">
    <source>
        <dbReference type="EMBL" id="QAA11248.1"/>
    </source>
</evidence>
<dbReference type="SUPFAM" id="SSF103491">
    <property type="entry name" value="Preprotein translocase SecY subunit"/>
    <property type="match status" value="1"/>
</dbReference>
<keyword evidence="8 10" id="KW-0472">Membrane</keyword>
<gene>
    <name evidence="11" type="primary">secY</name>
</gene>
<keyword evidence="7" id="KW-0811">Translocation</keyword>
<dbReference type="InterPro" id="IPR023201">
    <property type="entry name" value="SecY_dom_sf"/>
</dbReference>
<evidence type="ECO:0000256" key="5">
    <source>
        <dbReference type="ARBA" id="ARBA00022927"/>
    </source>
</evidence>
<protein>
    <submittedName>
        <fullName evidence="11">SecY-type transporter protein</fullName>
    </submittedName>
</protein>
<feature type="transmembrane region" description="Helical" evidence="10">
    <location>
        <begin position="52"/>
        <end position="72"/>
    </location>
</feature>
<comment type="subcellular location">
    <subcellularLocation>
        <location evidence="1">Membrane</location>
        <topology evidence="1">Multi-pass membrane protein</topology>
    </subcellularLocation>
</comment>
<evidence type="ECO:0000256" key="3">
    <source>
        <dbReference type="ARBA" id="ARBA00022448"/>
    </source>
</evidence>
<dbReference type="PANTHER" id="PTHR10906">
    <property type="entry name" value="SECY/SEC61-ALPHA FAMILY MEMBER"/>
    <property type="match status" value="1"/>
</dbReference>
<dbReference type="PIRSF" id="PIRSF004557">
    <property type="entry name" value="SecY"/>
    <property type="match status" value="1"/>
</dbReference>
<keyword evidence="3" id="KW-0813">Transport</keyword>
<dbReference type="GO" id="GO:0015031">
    <property type="term" value="P:protein transport"/>
    <property type="evidence" value="ECO:0007669"/>
    <property type="project" value="UniProtKB-KW"/>
</dbReference>
<dbReference type="Gene3D" id="1.10.3370.10">
    <property type="entry name" value="SecY subunit domain"/>
    <property type="match status" value="1"/>
</dbReference>
<feature type="transmembrane region" description="Helical" evidence="10">
    <location>
        <begin position="258"/>
        <end position="281"/>
    </location>
</feature>
<evidence type="ECO:0000256" key="10">
    <source>
        <dbReference type="SAM" id="Phobius"/>
    </source>
</evidence>
<name>A0A451FLK2_9STRA</name>
<reference evidence="11" key="1">
    <citation type="journal article" date="2019" name="Genome Biol. Evol.">
        <title>Plastid Genomes and Proteins Illuminate the Evolution of Eustigmatophyte Algae and Their Bacterial Endosymbionts.</title>
        <authorList>
            <person name="Sevcikova T."/>
            <person name="Yurchenko T."/>
            <person name="Fawley K.P."/>
            <person name="Amaral R."/>
            <person name="Strnad H."/>
            <person name="Santos L.M."/>
            <person name="Fawley M.W."/>
            <person name="Elias M."/>
        </authorList>
    </citation>
    <scope>NUCLEOTIDE SEQUENCE</scope>
    <source>
        <strain evidence="11">ACOI 456</strain>
    </source>
</reference>
<dbReference type="EMBL" id="MK281452">
    <property type="protein sequence ID" value="QAA11248.1"/>
    <property type="molecule type" value="Genomic_DNA"/>
</dbReference>
<evidence type="ECO:0000256" key="9">
    <source>
        <dbReference type="RuleBase" id="RU004349"/>
    </source>
</evidence>
<keyword evidence="11" id="KW-0934">Plastid</keyword>
<dbReference type="RefSeq" id="YP_009550311.1">
    <property type="nucleotide sequence ID" value="NC_040294.1"/>
</dbReference>